<dbReference type="Proteomes" id="UP000182508">
    <property type="component" value="Unassembled WGS sequence"/>
</dbReference>
<dbReference type="RefSeq" id="WP_074486396.1">
    <property type="nucleotide sequence ID" value="NZ_FMXP01000026.1"/>
</dbReference>
<evidence type="ECO:0000256" key="9">
    <source>
        <dbReference type="ARBA" id="ARBA00023014"/>
    </source>
</evidence>
<reference evidence="11 12" key="1">
    <citation type="submission" date="2016-10" db="EMBL/GenBank/DDBJ databases">
        <authorList>
            <person name="de Groot N.N."/>
        </authorList>
    </citation>
    <scope>NUCLEOTIDE SEQUENCE [LARGE SCALE GENOMIC DNA]</scope>
    <source>
        <strain evidence="11 12">A-4</strain>
    </source>
</reference>
<proteinExistence type="predicted"/>
<keyword evidence="8" id="KW-0408">Iron</keyword>
<keyword evidence="4" id="KW-0004">4Fe-4S</keyword>
<dbReference type="GO" id="GO:0008987">
    <property type="term" value="F:quinolinate synthetase A activity"/>
    <property type="evidence" value="ECO:0007669"/>
    <property type="project" value="UniProtKB-UniRule"/>
</dbReference>
<dbReference type="NCBIfam" id="NF006878">
    <property type="entry name" value="PRK09375.1-2"/>
    <property type="match status" value="1"/>
</dbReference>
<dbReference type="EC" id="2.5.1.72" evidence="3 10"/>
<dbReference type="EMBL" id="FMXP01000026">
    <property type="protein sequence ID" value="SDB35904.1"/>
    <property type="molecule type" value="Genomic_DNA"/>
</dbReference>
<accession>A0A1G6CSV0</accession>
<keyword evidence="9" id="KW-0411">Iron-sulfur</keyword>
<keyword evidence="6" id="KW-0808">Transferase</keyword>
<keyword evidence="7" id="KW-0479">Metal-binding</keyword>
<dbReference type="Gene3D" id="3.40.50.10800">
    <property type="entry name" value="NadA-like"/>
    <property type="match status" value="3"/>
</dbReference>
<dbReference type="InterPro" id="IPR036094">
    <property type="entry name" value="NadA_sf"/>
</dbReference>
<evidence type="ECO:0000256" key="8">
    <source>
        <dbReference type="ARBA" id="ARBA00023004"/>
    </source>
</evidence>
<dbReference type="GO" id="GO:0051539">
    <property type="term" value="F:4 iron, 4 sulfur cluster binding"/>
    <property type="evidence" value="ECO:0007669"/>
    <property type="project" value="UniProtKB-KW"/>
</dbReference>
<keyword evidence="12" id="KW-1185">Reference proteome</keyword>
<dbReference type="STRING" id="439219.SAMN02910293_01766"/>
<gene>
    <name evidence="11" type="ORF">SAMN02910293_01766</name>
</gene>
<evidence type="ECO:0000256" key="5">
    <source>
        <dbReference type="ARBA" id="ARBA00022642"/>
    </source>
</evidence>
<evidence type="ECO:0000256" key="4">
    <source>
        <dbReference type="ARBA" id="ARBA00022485"/>
    </source>
</evidence>
<keyword evidence="5" id="KW-0662">Pyridine nucleotide biosynthesis</keyword>
<dbReference type="GO" id="GO:0046872">
    <property type="term" value="F:metal ion binding"/>
    <property type="evidence" value="ECO:0007669"/>
    <property type="project" value="UniProtKB-KW"/>
</dbReference>
<dbReference type="GO" id="GO:0034628">
    <property type="term" value="P:'de novo' NAD+ biosynthetic process from L-aspartate"/>
    <property type="evidence" value="ECO:0007669"/>
    <property type="project" value="TreeGrafter"/>
</dbReference>
<organism evidence="11 12">
    <name type="scientific">Streptococcus henryi</name>
    <dbReference type="NCBI Taxonomy" id="439219"/>
    <lineage>
        <taxon>Bacteria</taxon>
        <taxon>Bacillati</taxon>
        <taxon>Bacillota</taxon>
        <taxon>Bacilli</taxon>
        <taxon>Lactobacillales</taxon>
        <taxon>Streptococcaceae</taxon>
        <taxon>Streptococcus</taxon>
    </lineage>
</organism>
<evidence type="ECO:0000256" key="6">
    <source>
        <dbReference type="ARBA" id="ARBA00022679"/>
    </source>
</evidence>
<name>A0A1G6CSV0_9STRE</name>
<sequence length="305" mass="34271">MNTRELQDKIIALKKEKGMCILAHAYQSHDIWEVADFVGDSFALSQYAASVPQDTVIMCGVRFMAETVKVLSPQKRSILANPLAGCPMAEQIDQKMITWLKDKYPKHTIVAYINTTSSLKTAVDVCVTSSSAVRIINNIQNDKILFVPDKNLGEWVAQQCPDKEFVFFRGGCPTHMRIRKRDVEAARKDHPNAKLLVHPECLGEVTDLADFAGSTTEIMAYAKDSSEKEFIIGTESSIVQHLQFECPDKQFYLLSRECVCHNMKMTTLADVYQCLLGRSGEEINLTDDVIKGAKKSIERMIELGR</sequence>
<evidence type="ECO:0000256" key="3">
    <source>
        <dbReference type="ARBA" id="ARBA00012669"/>
    </source>
</evidence>
<dbReference type="eggNOG" id="COG0379">
    <property type="taxonomic scope" value="Bacteria"/>
</dbReference>
<dbReference type="InterPro" id="IPR003473">
    <property type="entry name" value="NadA"/>
</dbReference>
<dbReference type="NCBIfam" id="TIGR00550">
    <property type="entry name" value="nadA"/>
    <property type="match status" value="1"/>
</dbReference>
<dbReference type="Pfam" id="PF02445">
    <property type="entry name" value="NadA"/>
    <property type="match status" value="1"/>
</dbReference>
<dbReference type="SUPFAM" id="SSF142754">
    <property type="entry name" value="NadA-like"/>
    <property type="match status" value="1"/>
</dbReference>
<dbReference type="AlphaFoldDB" id="A0A1G6CSV0"/>
<evidence type="ECO:0000256" key="7">
    <source>
        <dbReference type="ARBA" id="ARBA00022723"/>
    </source>
</evidence>
<evidence type="ECO:0000313" key="11">
    <source>
        <dbReference type="EMBL" id="SDB35904.1"/>
    </source>
</evidence>
<dbReference type="PANTHER" id="PTHR30573">
    <property type="entry name" value="QUINOLINATE SYNTHETASE A"/>
    <property type="match status" value="1"/>
</dbReference>
<dbReference type="PANTHER" id="PTHR30573:SF0">
    <property type="entry name" value="QUINOLINATE SYNTHASE, CHLOROPLASTIC"/>
    <property type="match status" value="1"/>
</dbReference>
<dbReference type="GO" id="GO:0005829">
    <property type="term" value="C:cytosol"/>
    <property type="evidence" value="ECO:0007669"/>
    <property type="project" value="TreeGrafter"/>
</dbReference>
<dbReference type="UniPathway" id="UPA00253">
    <property type="reaction ID" value="UER00327"/>
</dbReference>
<evidence type="ECO:0000256" key="10">
    <source>
        <dbReference type="NCBIfam" id="TIGR00550"/>
    </source>
</evidence>
<comment type="cofactor">
    <cofactor evidence="1">
        <name>[4Fe-4S] cluster</name>
        <dbReference type="ChEBI" id="CHEBI:49883"/>
    </cofactor>
</comment>
<protein>
    <recommendedName>
        <fullName evidence="3 10">Quinolinate synthase</fullName>
        <ecNumber evidence="3 10">2.5.1.72</ecNumber>
    </recommendedName>
</protein>
<evidence type="ECO:0000313" key="12">
    <source>
        <dbReference type="Proteomes" id="UP000182508"/>
    </source>
</evidence>
<comment type="pathway">
    <text evidence="2">Cofactor biosynthesis; NAD(+) biosynthesis; quinolinate from iminoaspartate: step 1/1.</text>
</comment>
<evidence type="ECO:0000256" key="2">
    <source>
        <dbReference type="ARBA" id="ARBA00005065"/>
    </source>
</evidence>
<evidence type="ECO:0000256" key="1">
    <source>
        <dbReference type="ARBA" id="ARBA00001966"/>
    </source>
</evidence>